<dbReference type="Gene3D" id="3.65.10.10">
    <property type="entry name" value="Enolpyruvate transferase domain"/>
    <property type="match status" value="2"/>
</dbReference>
<dbReference type="Pfam" id="PF00275">
    <property type="entry name" value="EPSP_synthase"/>
    <property type="match status" value="1"/>
</dbReference>
<feature type="binding site" evidence="7">
    <location>
        <position position="36"/>
    </location>
    <ligand>
        <name>3-phosphoshikimate</name>
        <dbReference type="ChEBI" id="CHEBI:145989"/>
    </ligand>
</feature>
<feature type="binding site" evidence="7">
    <location>
        <position position="396"/>
    </location>
    <ligand>
        <name>phosphoenolpyruvate</name>
        <dbReference type="ChEBI" id="CHEBI:58702"/>
    </ligand>
</feature>
<proteinExistence type="inferred from homology"/>
<evidence type="ECO:0000256" key="5">
    <source>
        <dbReference type="ARBA" id="ARBA00023141"/>
    </source>
</evidence>
<evidence type="ECO:0000256" key="3">
    <source>
        <dbReference type="ARBA" id="ARBA00022605"/>
    </source>
</evidence>
<dbReference type="NCBIfam" id="TIGR01356">
    <property type="entry name" value="aroA"/>
    <property type="match status" value="1"/>
</dbReference>
<feature type="binding site" evidence="7">
    <location>
        <position position="421"/>
    </location>
    <ligand>
        <name>phosphoenolpyruvate</name>
        <dbReference type="ChEBI" id="CHEBI:58702"/>
    </ligand>
</feature>
<dbReference type="GO" id="GO:0008652">
    <property type="term" value="P:amino acid biosynthetic process"/>
    <property type="evidence" value="ECO:0007669"/>
    <property type="project" value="UniProtKB-KW"/>
</dbReference>
<feature type="binding site" evidence="7">
    <location>
        <position position="35"/>
    </location>
    <ligand>
        <name>3-phosphoshikimate</name>
        <dbReference type="ChEBI" id="CHEBI:145989"/>
    </ligand>
</feature>
<feature type="binding site" evidence="7">
    <location>
        <position position="40"/>
    </location>
    <ligand>
        <name>3-phosphoshikimate</name>
        <dbReference type="ChEBI" id="CHEBI:145989"/>
    </ligand>
</feature>
<evidence type="ECO:0000256" key="1">
    <source>
        <dbReference type="ARBA" id="ARBA00004811"/>
    </source>
</evidence>
<comment type="catalytic activity">
    <reaction evidence="6">
        <text>3-phosphoshikimate + phosphoenolpyruvate = 5-O-(1-carboxyvinyl)-3-phosphoshikimate + phosphate</text>
        <dbReference type="Rhea" id="RHEA:21256"/>
        <dbReference type="ChEBI" id="CHEBI:43474"/>
        <dbReference type="ChEBI" id="CHEBI:57701"/>
        <dbReference type="ChEBI" id="CHEBI:58702"/>
        <dbReference type="ChEBI" id="CHEBI:145989"/>
        <dbReference type="EC" id="2.5.1.19"/>
    </reaction>
    <physiologicalReaction direction="left-to-right" evidence="6">
        <dbReference type="Rhea" id="RHEA:21257"/>
    </physiologicalReaction>
</comment>
<dbReference type="AlphaFoldDB" id="A0A3P3E145"/>
<comment type="similarity">
    <text evidence="2 7">Belongs to the EPSP synthase family.</text>
</comment>
<dbReference type="EMBL" id="RQXU01000041">
    <property type="protein sequence ID" value="RRH80195.1"/>
    <property type="molecule type" value="Genomic_DNA"/>
</dbReference>
<keyword evidence="4 7" id="KW-0808">Transferase</keyword>
<accession>A0A3P3E145</accession>
<dbReference type="InterPro" id="IPR006264">
    <property type="entry name" value="EPSP_synthase"/>
</dbReference>
<feature type="binding site" evidence="7">
    <location>
        <position position="135"/>
    </location>
    <ligand>
        <name>phosphoenolpyruvate</name>
        <dbReference type="ChEBI" id="CHEBI:58702"/>
    </ligand>
</feature>
<dbReference type="PANTHER" id="PTHR21090:SF5">
    <property type="entry name" value="PENTAFUNCTIONAL AROM POLYPEPTIDE"/>
    <property type="match status" value="1"/>
</dbReference>
<feature type="binding site" evidence="7">
    <location>
        <position position="183"/>
    </location>
    <ligand>
        <name>phosphoenolpyruvate</name>
        <dbReference type="ChEBI" id="CHEBI:58702"/>
    </ligand>
</feature>
<comment type="subunit">
    <text evidence="7">Monomer.</text>
</comment>
<evidence type="ECO:0000256" key="6">
    <source>
        <dbReference type="ARBA" id="ARBA00044633"/>
    </source>
</evidence>
<dbReference type="EC" id="2.5.1.19" evidence="7"/>
<feature type="binding site" evidence="7">
    <location>
        <position position="181"/>
    </location>
    <ligand>
        <name>3-phosphoshikimate</name>
        <dbReference type="ChEBI" id="CHEBI:145989"/>
    </ligand>
</feature>
<dbReference type="PANTHER" id="PTHR21090">
    <property type="entry name" value="AROM/DEHYDROQUINATE SYNTHASE"/>
    <property type="match status" value="1"/>
</dbReference>
<dbReference type="RefSeq" id="WP_124962098.1">
    <property type="nucleotide sequence ID" value="NZ_RQXU01000041.1"/>
</dbReference>
<dbReference type="UniPathway" id="UPA00053">
    <property type="reaction ID" value="UER00089"/>
</dbReference>
<feature type="binding site" evidence="7">
    <location>
        <position position="35"/>
    </location>
    <ligand>
        <name>phosphoenolpyruvate</name>
        <dbReference type="ChEBI" id="CHEBI:58702"/>
    </ligand>
</feature>
<dbReference type="GO" id="GO:0003866">
    <property type="term" value="F:3-phosphoshikimate 1-carboxyvinyltransferase activity"/>
    <property type="evidence" value="ECO:0007669"/>
    <property type="project" value="UniProtKB-UniRule"/>
</dbReference>
<dbReference type="InterPro" id="IPR001986">
    <property type="entry name" value="Enolpyruvate_Tfrase_dom"/>
</dbReference>
<feature type="binding site" evidence="7">
    <location>
        <position position="346"/>
    </location>
    <ligand>
        <name>3-phosphoshikimate</name>
        <dbReference type="ChEBI" id="CHEBI:145989"/>
    </ligand>
</feature>
<evidence type="ECO:0000256" key="4">
    <source>
        <dbReference type="ARBA" id="ARBA00022679"/>
    </source>
</evidence>
<evidence type="ECO:0000256" key="7">
    <source>
        <dbReference type="HAMAP-Rule" id="MF_00210"/>
    </source>
</evidence>
<evidence type="ECO:0000313" key="10">
    <source>
        <dbReference type="Proteomes" id="UP000271590"/>
    </source>
</evidence>
<evidence type="ECO:0000259" key="8">
    <source>
        <dbReference type="Pfam" id="PF00275"/>
    </source>
</evidence>
<gene>
    <name evidence="7 9" type="primary">aroA</name>
    <name evidence="9" type="ORF">EH244_30900</name>
</gene>
<dbReference type="CDD" id="cd01556">
    <property type="entry name" value="EPSP_synthase"/>
    <property type="match status" value="1"/>
</dbReference>
<comment type="caution">
    <text evidence="9">The sequence shown here is derived from an EMBL/GenBank/DDBJ whole genome shotgun (WGS) entry which is preliminary data.</text>
</comment>
<feature type="binding site" evidence="7">
    <location>
        <position position="323"/>
    </location>
    <ligand>
        <name>3-phosphoshikimate</name>
        <dbReference type="ChEBI" id="CHEBI:145989"/>
    </ligand>
</feature>
<sequence>MTTVTKSEKPVLDLAPFKILRTSKKPFVAAIPGSKSYTNRALILASQRIGRTELVGALHCEDTDLLAACLNSFGGLSAVKTSDGFVVERTSEALQAPAEPVYVGGGGTPARLLIAFAVSAEGDTIIDGNARLRERPMGDLLTALTGMGVRYTCLGQPGCLPVKISGGRIGTTEWSVSGAKSSQFLTSLLLAAAQQDRPITIEVEGDLVSKSYVEMTLHMMRQVGLQVETSDLKKFVVQPGVPVSDRINVEVDASAMSYFLGAAALTGTTVLIPGIAQASKQGDAGLATLMEEMGCTVLWRPEGLQLTGRPLTGLVADMDTMPDTVLTLAVVASQATSETRVTGIANLKIKECDRIHAIAAELNRLGVPAVGGDDFVEVTPSRQIASATVSTYNDHRVAMAFSLLGLIHDGVRIEDPACVEKSFPSFWRELSRFVNHHNAAVMSVETSEVPA</sequence>
<feature type="domain" description="Enolpyruvate transferase" evidence="8">
    <location>
        <begin position="30"/>
        <end position="430"/>
    </location>
</feature>
<keyword evidence="3 7" id="KW-0028">Amino-acid biosynthesis</keyword>
<dbReference type="GO" id="GO:0005737">
    <property type="term" value="C:cytoplasm"/>
    <property type="evidence" value="ECO:0007669"/>
    <property type="project" value="UniProtKB-SubCell"/>
</dbReference>
<keyword evidence="7" id="KW-0963">Cytoplasm</keyword>
<evidence type="ECO:0000313" key="9">
    <source>
        <dbReference type="EMBL" id="RRH80195.1"/>
    </source>
</evidence>
<dbReference type="InterPro" id="IPR036968">
    <property type="entry name" value="Enolpyruvate_Tfrase_sf"/>
</dbReference>
<feature type="binding site" evidence="7">
    <location>
        <position position="209"/>
    </location>
    <ligand>
        <name>3-phosphoshikimate</name>
        <dbReference type="ChEBI" id="CHEBI:145989"/>
    </ligand>
</feature>
<organism evidence="9 10">
    <name type="scientific">Variovorax beijingensis</name>
    <dbReference type="NCBI Taxonomy" id="2496117"/>
    <lineage>
        <taxon>Bacteria</taxon>
        <taxon>Pseudomonadati</taxon>
        <taxon>Pseudomonadota</taxon>
        <taxon>Betaproteobacteria</taxon>
        <taxon>Burkholderiales</taxon>
        <taxon>Comamonadaceae</taxon>
        <taxon>Variovorax</taxon>
    </lineage>
</organism>
<dbReference type="Proteomes" id="UP000271590">
    <property type="component" value="Unassembled WGS sequence"/>
</dbReference>
<feature type="binding site" evidence="7">
    <location>
        <position position="350"/>
    </location>
    <ligand>
        <name>3-phosphoshikimate</name>
        <dbReference type="ChEBI" id="CHEBI:145989"/>
    </ligand>
</feature>
<feature type="binding site" evidence="7">
    <location>
        <position position="354"/>
    </location>
    <ligand>
        <name>phosphoenolpyruvate</name>
        <dbReference type="ChEBI" id="CHEBI:58702"/>
    </ligand>
</feature>
<dbReference type="GO" id="GO:0009073">
    <property type="term" value="P:aromatic amino acid family biosynthetic process"/>
    <property type="evidence" value="ECO:0007669"/>
    <property type="project" value="UniProtKB-KW"/>
</dbReference>
<dbReference type="PROSITE" id="PS00885">
    <property type="entry name" value="EPSP_SYNTHASE_2"/>
    <property type="match status" value="1"/>
</dbReference>
<evidence type="ECO:0000256" key="2">
    <source>
        <dbReference type="ARBA" id="ARBA00009948"/>
    </source>
</evidence>
<feature type="active site" description="Proton acceptor" evidence="7">
    <location>
        <position position="323"/>
    </location>
</feature>
<dbReference type="InterPro" id="IPR013792">
    <property type="entry name" value="RNA3'P_cycl/enolpyr_Trfase_a/b"/>
</dbReference>
<keyword evidence="5 7" id="KW-0057">Aromatic amino acid biosynthesis</keyword>
<reference evidence="9 10" key="1">
    <citation type="submission" date="2018-11" db="EMBL/GenBank/DDBJ databases">
        <title>The genome of Variovorax sp T529.</title>
        <authorList>
            <person name="Gao J."/>
        </authorList>
    </citation>
    <scope>NUCLEOTIDE SEQUENCE [LARGE SCALE GENOMIC DNA]</scope>
    <source>
        <strain evidence="9 10">T529</strain>
    </source>
</reference>
<name>A0A3P3E145_9BURK</name>
<dbReference type="HAMAP" id="MF_00210">
    <property type="entry name" value="EPSP_synth"/>
    <property type="match status" value="1"/>
</dbReference>
<feature type="binding site" evidence="7">
    <location>
        <position position="107"/>
    </location>
    <ligand>
        <name>phosphoenolpyruvate</name>
        <dbReference type="ChEBI" id="CHEBI:58702"/>
    </ligand>
</feature>
<comment type="pathway">
    <text evidence="1 7">Metabolic intermediate biosynthesis; chorismate biosynthesis; chorismate from D-erythrose 4-phosphate and phosphoenolpyruvate: step 6/7.</text>
</comment>
<dbReference type="SUPFAM" id="SSF55205">
    <property type="entry name" value="EPT/RTPC-like"/>
    <property type="match status" value="1"/>
</dbReference>
<dbReference type="GO" id="GO:0009423">
    <property type="term" value="P:chorismate biosynthetic process"/>
    <property type="evidence" value="ECO:0007669"/>
    <property type="project" value="UniProtKB-UniRule"/>
</dbReference>
<feature type="binding site" evidence="7">
    <location>
        <position position="182"/>
    </location>
    <ligand>
        <name>3-phosphoshikimate</name>
        <dbReference type="ChEBI" id="CHEBI:145989"/>
    </ligand>
</feature>
<dbReference type="PIRSF" id="PIRSF000505">
    <property type="entry name" value="EPSPS"/>
    <property type="match status" value="1"/>
</dbReference>
<comment type="subcellular location">
    <subcellularLocation>
        <location evidence="7">Cytoplasm</location>
    </subcellularLocation>
</comment>
<comment type="function">
    <text evidence="7">Catalyzes the transfer of the enolpyruvyl moiety of phosphoenolpyruvate (PEP) to the 5-hydroxyl of shikimate-3-phosphate (S3P) to produce enolpyruvyl shikimate-3-phosphate and inorganic phosphate.</text>
</comment>
<protein>
    <recommendedName>
        <fullName evidence="7">3-phosphoshikimate 1-carboxyvinyltransferase</fullName>
        <ecNumber evidence="7">2.5.1.19</ecNumber>
    </recommendedName>
    <alternativeName>
        <fullName evidence="7">5-enolpyruvylshikimate-3-phosphate synthase</fullName>
        <shortName evidence="7">EPSP synthase</shortName>
        <shortName evidence="7">EPSPS</shortName>
    </alternativeName>
</protein>
<feature type="binding site" evidence="7">
    <location>
        <position position="183"/>
    </location>
    <ligand>
        <name>3-phosphoshikimate</name>
        <dbReference type="ChEBI" id="CHEBI:145989"/>
    </ligand>
</feature>
<dbReference type="InterPro" id="IPR023193">
    <property type="entry name" value="EPSP_synthase_CS"/>
</dbReference>